<dbReference type="EMBL" id="KQ434827">
    <property type="protein sequence ID" value="KZC07463.1"/>
    <property type="molecule type" value="Genomic_DNA"/>
</dbReference>
<keyword evidence="13" id="KW-1185">Reference proteome</keyword>
<keyword evidence="5" id="KW-0653">Protein transport</keyword>
<protein>
    <submittedName>
        <fullName evidence="12">Nuclear pore complex protein Nup50</fullName>
    </submittedName>
</protein>
<gene>
    <name evidence="12" type="ORF">WN55_08234</name>
</gene>
<keyword evidence="8" id="KW-0906">Nuclear pore complex</keyword>
<dbReference type="Pfam" id="PF08911">
    <property type="entry name" value="NUP50"/>
    <property type="match status" value="1"/>
</dbReference>
<proteinExistence type="predicted"/>
<dbReference type="AlphaFoldDB" id="A0A154P6L0"/>
<dbReference type="STRING" id="178035.A0A154P6L0"/>
<evidence type="ECO:0000313" key="12">
    <source>
        <dbReference type="EMBL" id="KZC07463.1"/>
    </source>
</evidence>
<feature type="compositionally biased region" description="Basic and acidic residues" evidence="10">
    <location>
        <begin position="191"/>
        <end position="225"/>
    </location>
</feature>
<dbReference type="GO" id="GO:0051028">
    <property type="term" value="P:mRNA transport"/>
    <property type="evidence" value="ECO:0007669"/>
    <property type="project" value="UniProtKB-KW"/>
</dbReference>
<dbReference type="InterPro" id="IPR000156">
    <property type="entry name" value="Ran_bind_dom"/>
</dbReference>
<keyword evidence="6" id="KW-0007">Acetylation</keyword>
<evidence type="ECO:0000256" key="5">
    <source>
        <dbReference type="ARBA" id="ARBA00022927"/>
    </source>
</evidence>
<reference evidence="12 13" key="1">
    <citation type="submission" date="2015-07" db="EMBL/GenBank/DDBJ databases">
        <title>The genome of Dufourea novaeangliae.</title>
        <authorList>
            <person name="Pan H."/>
            <person name="Kapheim K."/>
        </authorList>
    </citation>
    <scope>NUCLEOTIDE SEQUENCE [LARGE SCALE GENOMIC DNA]</scope>
    <source>
        <strain evidence="12">0120121106</strain>
        <tissue evidence="12">Whole body</tissue>
    </source>
</reference>
<dbReference type="InterPro" id="IPR045255">
    <property type="entry name" value="RanBP1-like"/>
</dbReference>
<evidence type="ECO:0000256" key="3">
    <source>
        <dbReference type="ARBA" id="ARBA00022737"/>
    </source>
</evidence>
<dbReference type="GO" id="GO:0005643">
    <property type="term" value="C:nuclear pore"/>
    <property type="evidence" value="ECO:0007669"/>
    <property type="project" value="UniProtKB-SubCell"/>
</dbReference>
<name>A0A154P6L0_DUFNO</name>
<sequence>MSAKRSATTELNHDNWNEEHEPEEAGTFTKATNDILEKRVVKRAKRRLQATDSNTKSAFGAFAGFKTTTPSAVQNSFSFLADSNALKTSKADTNVNKSSASNGASKGSENGTNKKDNSEIQTPSTTTSKISGQEDQNVFKKSSDYFAKLKGLNESVAQWIKSHVDANPFCILTPIFKDYERYLKEIDAKHGNESDKVTHTSEQDQSEHNKVNDNKETASTEKEVDSSPFGGSSTKSPLTSTEWKPEKSVFGSISAGSKSVFGKSEYTIDSGKGIFGNAEQSTDTQKSVFGNVDKAGTKSVFGNVSSEKNPFFSKPSTDKSEEQDSTTDSKSTSSSFGGTNTFCFGQSSTTNPTTGFSFGGAKPFTFGTQVVQPTEEDEEPPKVEIKPITEEGAIYEQRCKVFIKKDGNYTSRGVGVLFLKPTPNDKTQLIVRAENSLGNLLLNTLLTESIPTKRMTKNSIMLVCLPKPESSPPPVPVLIRVKTEEDADALMDALNKHKK</sequence>
<feature type="compositionally biased region" description="Polar residues" evidence="10">
    <location>
        <begin position="1"/>
        <end position="10"/>
    </location>
</feature>
<feature type="region of interest" description="Disordered" evidence="10">
    <location>
        <begin position="191"/>
        <end position="247"/>
    </location>
</feature>
<evidence type="ECO:0000259" key="11">
    <source>
        <dbReference type="SMART" id="SM00160"/>
    </source>
</evidence>
<dbReference type="InterPro" id="IPR011993">
    <property type="entry name" value="PH-like_dom_sf"/>
</dbReference>
<evidence type="ECO:0000256" key="7">
    <source>
        <dbReference type="ARBA" id="ARBA00023010"/>
    </source>
</evidence>
<evidence type="ECO:0000256" key="2">
    <source>
        <dbReference type="ARBA" id="ARBA00022448"/>
    </source>
</evidence>
<dbReference type="Pfam" id="PF00638">
    <property type="entry name" value="Ran_BP1"/>
    <property type="match status" value="1"/>
</dbReference>
<feature type="domain" description="RanBD1" evidence="11">
    <location>
        <begin position="378"/>
        <end position="497"/>
    </location>
</feature>
<feature type="compositionally biased region" description="Low complexity" evidence="10">
    <location>
        <begin position="96"/>
        <end position="108"/>
    </location>
</feature>
<evidence type="ECO:0000256" key="9">
    <source>
        <dbReference type="ARBA" id="ARBA00023242"/>
    </source>
</evidence>
<organism evidence="12 13">
    <name type="scientific">Dufourea novaeangliae</name>
    <name type="common">Sweat bee</name>
    <dbReference type="NCBI Taxonomy" id="178035"/>
    <lineage>
        <taxon>Eukaryota</taxon>
        <taxon>Metazoa</taxon>
        <taxon>Ecdysozoa</taxon>
        <taxon>Arthropoda</taxon>
        <taxon>Hexapoda</taxon>
        <taxon>Insecta</taxon>
        <taxon>Pterygota</taxon>
        <taxon>Neoptera</taxon>
        <taxon>Endopterygota</taxon>
        <taxon>Hymenoptera</taxon>
        <taxon>Apocrita</taxon>
        <taxon>Aculeata</taxon>
        <taxon>Apoidea</taxon>
        <taxon>Anthophila</taxon>
        <taxon>Halictidae</taxon>
        <taxon>Rophitinae</taxon>
        <taxon>Dufourea</taxon>
    </lineage>
</organism>
<evidence type="ECO:0000256" key="1">
    <source>
        <dbReference type="ARBA" id="ARBA00004567"/>
    </source>
</evidence>
<dbReference type="PANTHER" id="PTHR23138:SF141">
    <property type="entry name" value="NUCLEAR PORE COMPLEX PROTEIN NUP50"/>
    <property type="match status" value="1"/>
</dbReference>
<dbReference type="OrthoDB" id="10062131at2759"/>
<evidence type="ECO:0000256" key="4">
    <source>
        <dbReference type="ARBA" id="ARBA00022816"/>
    </source>
</evidence>
<feature type="region of interest" description="Disordered" evidence="10">
    <location>
        <begin position="298"/>
        <end position="335"/>
    </location>
</feature>
<evidence type="ECO:0000256" key="8">
    <source>
        <dbReference type="ARBA" id="ARBA00023132"/>
    </source>
</evidence>
<keyword evidence="2" id="KW-0813">Transport</keyword>
<keyword evidence="7" id="KW-0811">Translocation</keyword>
<feature type="region of interest" description="Disordered" evidence="10">
    <location>
        <begin position="92"/>
        <end position="134"/>
    </location>
</feature>
<evidence type="ECO:0000313" key="13">
    <source>
        <dbReference type="Proteomes" id="UP000076502"/>
    </source>
</evidence>
<keyword evidence="4" id="KW-0509">mRNA transport</keyword>
<accession>A0A154P6L0</accession>
<dbReference type="Gene3D" id="2.30.29.30">
    <property type="entry name" value="Pleckstrin-homology domain (PH domain)/Phosphotyrosine-binding domain (PTB)"/>
    <property type="match status" value="1"/>
</dbReference>
<keyword evidence="3" id="KW-0677">Repeat</keyword>
<evidence type="ECO:0000256" key="6">
    <source>
        <dbReference type="ARBA" id="ARBA00022990"/>
    </source>
</evidence>
<dbReference type="GO" id="GO:0006606">
    <property type="term" value="P:protein import into nucleus"/>
    <property type="evidence" value="ECO:0007669"/>
    <property type="project" value="TreeGrafter"/>
</dbReference>
<comment type="subcellular location">
    <subcellularLocation>
        <location evidence="1">Nucleus</location>
        <location evidence="1">Nuclear pore complex</location>
    </subcellularLocation>
</comment>
<feature type="region of interest" description="Disordered" evidence="10">
    <location>
        <begin position="1"/>
        <end position="31"/>
    </location>
</feature>
<keyword evidence="9" id="KW-0539">Nucleus</keyword>
<dbReference type="InterPro" id="IPR015007">
    <property type="entry name" value="NUP2/50/61"/>
</dbReference>
<dbReference type="PANTHER" id="PTHR23138">
    <property type="entry name" value="RAN BINDING PROTEIN"/>
    <property type="match status" value="1"/>
</dbReference>
<dbReference type="SUPFAM" id="SSF50729">
    <property type="entry name" value="PH domain-like"/>
    <property type="match status" value="1"/>
</dbReference>
<feature type="compositionally biased region" description="Polar residues" evidence="10">
    <location>
        <begin position="119"/>
        <end position="134"/>
    </location>
</feature>
<evidence type="ECO:0000256" key="10">
    <source>
        <dbReference type="SAM" id="MobiDB-lite"/>
    </source>
</evidence>
<feature type="compositionally biased region" description="Polar residues" evidence="10">
    <location>
        <begin position="229"/>
        <end position="242"/>
    </location>
</feature>
<dbReference type="SMART" id="SM00160">
    <property type="entry name" value="RanBD"/>
    <property type="match status" value="1"/>
</dbReference>
<feature type="compositionally biased region" description="Low complexity" evidence="10">
    <location>
        <begin position="326"/>
        <end position="335"/>
    </location>
</feature>
<dbReference type="OMA" id="GIPCQRM"/>
<dbReference type="Proteomes" id="UP000076502">
    <property type="component" value="Unassembled WGS sequence"/>
</dbReference>
<dbReference type="CDD" id="cd13170">
    <property type="entry name" value="RanBD_NUP50"/>
    <property type="match status" value="1"/>
</dbReference>